<dbReference type="Gene3D" id="1.25.40.10">
    <property type="entry name" value="Tetratricopeptide repeat domain"/>
    <property type="match status" value="1"/>
</dbReference>
<dbReference type="GO" id="GO:0007005">
    <property type="term" value="P:mitochondrion organization"/>
    <property type="evidence" value="ECO:0007669"/>
    <property type="project" value="UniProtKB-UniRule"/>
</dbReference>
<dbReference type="InterPro" id="IPR027523">
    <property type="entry name" value="CLU_prot"/>
</dbReference>
<feature type="compositionally biased region" description="Polar residues" evidence="5">
    <location>
        <begin position="1060"/>
        <end position="1070"/>
    </location>
</feature>
<evidence type="ECO:0000256" key="3">
    <source>
        <dbReference type="ARBA" id="ARBA00022803"/>
    </source>
</evidence>
<keyword evidence="3" id="KW-0802">TPR repeat</keyword>
<dbReference type="Proteomes" id="UP001562425">
    <property type="component" value="Unassembled WGS sequence"/>
</dbReference>
<dbReference type="InterPro" id="IPR023231">
    <property type="entry name" value="GSKIP_dom_sf"/>
</dbReference>
<dbReference type="GO" id="GO:0005737">
    <property type="term" value="C:cytoplasm"/>
    <property type="evidence" value="ECO:0007669"/>
    <property type="project" value="UniProtKB-SubCell"/>
</dbReference>
<feature type="region of interest" description="Disordered" evidence="5">
    <location>
        <begin position="1060"/>
        <end position="1091"/>
    </location>
</feature>
<dbReference type="GO" id="GO:0003723">
    <property type="term" value="F:RNA binding"/>
    <property type="evidence" value="ECO:0007669"/>
    <property type="project" value="UniProtKB-KW"/>
</dbReference>
<dbReference type="InterPro" id="IPR028275">
    <property type="entry name" value="CLU_N"/>
</dbReference>
<dbReference type="FunFam" id="3.30.2280.10:FF:000001">
    <property type="entry name" value="Clustered mitochondria (CluA/CLU1) homolog"/>
    <property type="match status" value="1"/>
</dbReference>
<evidence type="ECO:0000313" key="7">
    <source>
        <dbReference type="EMBL" id="KAL1392819.1"/>
    </source>
</evidence>
<proteinExistence type="inferred from homology"/>
<feature type="compositionally biased region" description="Basic and acidic residues" evidence="5">
    <location>
        <begin position="829"/>
        <end position="864"/>
    </location>
</feature>
<dbReference type="Pfam" id="PF13374">
    <property type="entry name" value="TPR_10"/>
    <property type="match status" value="1"/>
</dbReference>
<feature type="domain" description="Clu" evidence="6">
    <location>
        <begin position="527"/>
        <end position="769"/>
    </location>
</feature>
<dbReference type="Pfam" id="PF05303">
    <property type="entry name" value="GSKIP_dom"/>
    <property type="match status" value="1"/>
</dbReference>
<dbReference type="FunFam" id="1.25.40.10:FF:000099">
    <property type="entry name" value="Clustered mitochondria protein homolog"/>
    <property type="match status" value="1"/>
</dbReference>
<accession>A0ABD1D3E7</accession>
<gene>
    <name evidence="7" type="ORF">pipiens_012201</name>
</gene>
<feature type="region of interest" description="Disordered" evidence="5">
    <location>
        <begin position="825"/>
        <end position="874"/>
    </location>
</feature>
<comment type="subcellular location">
    <subcellularLocation>
        <location evidence="4">Cytoplasm</location>
    </subcellularLocation>
</comment>
<reference evidence="7 8" key="1">
    <citation type="submission" date="2024-05" db="EMBL/GenBank/DDBJ databases">
        <title>Culex pipiens pipiens assembly and annotation.</title>
        <authorList>
            <person name="Alout H."/>
            <person name="Durand T."/>
        </authorList>
    </citation>
    <scope>NUCLEOTIDE SEQUENCE [LARGE SCALE GENOMIC DNA]</scope>
    <source>
        <strain evidence="7">HA-2024</strain>
        <tissue evidence="7">Whole body</tissue>
    </source>
</reference>
<evidence type="ECO:0000313" key="8">
    <source>
        <dbReference type="Proteomes" id="UP001562425"/>
    </source>
</evidence>
<keyword evidence="2" id="KW-0677">Repeat</keyword>
<comment type="similarity">
    <text evidence="4">Belongs to the CLU family.</text>
</comment>
<dbReference type="HAMAP" id="MF_03013">
    <property type="entry name" value="CLU"/>
    <property type="match status" value="1"/>
</dbReference>
<dbReference type="PROSITE" id="PS51823">
    <property type="entry name" value="CLU"/>
    <property type="match status" value="1"/>
</dbReference>
<evidence type="ECO:0000256" key="2">
    <source>
        <dbReference type="ARBA" id="ARBA00022737"/>
    </source>
</evidence>
<keyword evidence="8" id="KW-1185">Reference proteome</keyword>
<keyword evidence="1 4" id="KW-0963">Cytoplasm</keyword>
<keyword evidence="4" id="KW-0694">RNA-binding</keyword>
<dbReference type="InterPro" id="IPR033646">
    <property type="entry name" value="CLU-central"/>
</dbReference>
<sequence>MIPAPTRQGGGTVWQWRKAANRKSGTMATSNSKWMQPVECHRIRIQISLLLKQQHDFFKVDSSRGVEKAQGDGGKVVDCAVDASSCDDTVIEEEGGKRKIDFERHLGTTYDDEKIVFPSTWMKTARDCVTGDQTKSGMESFQVERGRKEENVELLEFKEWRSMQVEIGEGSRQLAVDNSCNGKKQKNGSKDKEPTPPKEQPPLVNGNHDMNGHASDSAAATEQQNGETKKKSDSEVMEIIQDAGFTVQILSPGVEPLSIQVSSMELVQEIHQLLMDREDTCHRTCFSLQLDGVTLDNFAELKNVEGLKEGSVIKVVEEPYTMREARIHVRHVRDLLKSMDPADAYNGVDCSSLTFLHTITAGDILEKKKGRSDSVDCTPPEYIMPGAKERPLLPLQPGVGKKGPQPLKVLTTSAWNPPPGPRKLHGDLMYLYVVTMEDKRFHISACPRGFYINQSTDDTFEPRPDNPSYLCHSLIDLLSQISPTFRRCFAQMQKKRTQRHPFERVATPYQVYTWSAPTLDHTIDAIRAEDTFSSKLGYEEHIPGQTRDWNEELQTTRELPRETLPERLLRERAIFKVHSDFVTAATRGAMAVIDGNVMAINPGEDAKMQMFIWNNIFFSLGFDVRDHYKELGGDAAAFVAPRNDLHGVRVYSAVDVEGLYTLGTVVIDYRGYRVTAQSIIPGILEREQEQSVVYGSIDFGKTVLSHEKYLELLNNAGKHLKIYPHSVLNDDEEEIELCSSVECKGIIGNDGRHYILDLLRTFPPDVNFLKLDEELSKDCKAFGFPIEHKHKLSCLRQELLEAFIESRYLLFIKHAAFQLQQLNTNKRQQKQDTPKDETKAIEPAAKEDSANNNKEEPAAKKGEPKAATGGVPKVETEEAKKLMESLLSSDEKNESREVVKRACEAVGSLKDYEFDIRFNPDVYSPGIQHVDNPNAANSIKKQKQLVKDAAEFLVKHQIPSFVHDCLDHTAAPMDGSTLTETLHSRGINVRYLGKVANLLAKIKQLEYLHTIAVSELIIRAAKHIFVTYMQNTEMMSMAAAISHFLNCFLTTATSVSSESDVLTKSGSSGKQQRKQNKRTAAGGGKGGKSSFQCTQDNNEWQLLTSKSLWTQIQQELKSYWDYDLLPAGTVESADPVVTHNQLQKISLLRAFCLKTGVQILLREYNFETKNKPTFNEHDIVNVFPVVKHINPRASDAYNFYTTGQTKIQQGYFKDGYDLISEALNLLNNVYGAMHPENAQCLRMLARLSYIMGDPQEALAIQQRAVLMSERVNGIDHPYTIAEYAPLALYCFANSQISTALKLLYRARYLATIVCGDNHPDIALLDSNISLILHAVGEYELSLRFLEHALALNIKYYGEKSLKVAVSYHLVARTQSCMGDFRSALNNEKETYAIYKQQLGEAHEKTQESSECLRHLTQQAVVLQKKMNDIYSNGKLTTGLPPIHIQPPSMGSVLDMLNAINGIIFVQISSKEIANLKNEIEKRQKEGGAAGESSVAQANQEEVDRLLTETMAKTAAGIPFEEQDKYELPLPAATTGDEASSSSKANPVASSS</sequence>
<comment type="caution">
    <text evidence="7">The sequence shown here is derived from an EMBL/GenBank/DDBJ whole genome shotgun (WGS) entry which is preliminary data.</text>
</comment>
<dbReference type="SUPFAM" id="SSF103107">
    <property type="entry name" value="Hypothetical protein c14orf129, hspc210"/>
    <property type="match status" value="1"/>
</dbReference>
<dbReference type="Pfam" id="PF13424">
    <property type="entry name" value="TPR_12"/>
    <property type="match status" value="1"/>
</dbReference>
<feature type="region of interest" description="Disordered" evidence="5">
    <location>
        <begin position="1517"/>
        <end position="1551"/>
    </location>
</feature>
<dbReference type="Pfam" id="PF12807">
    <property type="entry name" value="eIF3_p135"/>
    <property type="match status" value="1"/>
</dbReference>
<protein>
    <recommendedName>
        <fullName evidence="4">Clustered mitochondria protein homolog</fullName>
    </recommendedName>
</protein>
<dbReference type="InterPro" id="IPR007967">
    <property type="entry name" value="GSKIP_dom"/>
</dbReference>
<dbReference type="Pfam" id="PF15044">
    <property type="entry name" value="CLU_N"/>
    <property type="match status" value="1"/>
</dbReference>
<organism evidence="7 8">
    <name type="scientific">Culex pipiens pipiens</name>
    <name type="common">Northern house mosquito</name>
    <dbReference type="NCBI Taxonomy" id="38569"/>
    <lineage>
        <taxon>Eukaryota</taxon>
        <taxon>Metazoa</taxon>
        <taxon>Ecdysozoa</taxon>
        <taxon>Arthropoda</taxon>
        <taxon>Hexapoda</taxon>
        <taxon>Insecta</taxon>
        <taxon>Pterygota</taxon>
        <taxon>Neoptera</taxon>
        <taxon>Endopterygota</taxon>
        <taxon>Diptera</taxon>
        <taxon>Nematocera</taxon>
        <taxon>Culicoidea</taxon>
        <taxon>Culicidae</taxon>
        <taxon>Culicinae</taxon>
        <taxon>Culicini</taxon>
        <taxon>Culex</taxon>
        <taxon>Culex</taxon>
    </lineage>
</organism>
<feature type="compositionally biased region" description="Low complexity" evidence="5">
    <location>
        <begin position="1538"/>
        <end position="1551"/>
    </location>
</feature>
<name>A0ABD1D3E7_CULPP</name>
<evidence type="ECO:0000256" key="4">
    <source>
        <dbReference type="HAMAP-Rule" id="MF_03013"/>
    </source>
</evidence>
<evidence type="ECO:0000259" key="6">
    <source>
        <dbReference type="PROSITE" id="PS51823"/>
    </source>
</evidence>
<dbReference type="CDD" id="cd15466">
    <property type="entry name" value="CLU-central"/>
    <property type="match status" value="1"/>
</dbReference>
<evidence type="ECO:0000256" key="5">
    <source>
        <dbReference type="SAM" id="MobiDB-lite"/>
    </source>
</evidence>
<dbReference type="PANTHER" id="PTHR12601:SF6">
    <property type="entry name" value="CLUSTERED MITOCHONDRIA PROTEIN HOMOLOG"/>
    <property type="match status" value="1"/>
</dbReference>
<comment type="function">
    <text evidence="4">mRNA-binding protein involved in proper cytoplasmic distribution of mitochondria.</text>
</comment>
<dbReference type="Pfam" id="PF13236">
    <property type="entry name" value="CLU"/>
    <property type="match status" value="1"/>
</dbReference>
<dbReference type="InterPro" id="IPR025697">
    <property type="entry name" value="CLU_dom"/>
</dbReference>
<dbReference type="Gene3D" id="3.30.2280.10">
    <property type="entry name" value="Hypothetical protein (hspc210)"/>
    <property type="match status" value="1"/>
</dbReference>
<dbReference type="InterPro" id="IPR011990">
    <property type="entry name" value="TPR-like_helical_dom_sf"/>
</dbReference>
<dbReference type="SUPFAM" id="SSF48452">
    <property type="entry name" value="TPR-like"/>
    <property type="match status" value="2"/>
</dbReference>
<evidence type="ECO:0000256" key="1">
    <source>
        <dbReference type="ARBA" id="ARBA00022490"/>
    </source>
</evidence>
<dbReference type="EMBL" id="JBEHCU010007768">
    <property type="protein sequence ID" value="KAL1392819.1"/>
    <property type="molecule type" value="Genomic_DNA"/>
</dbReference>
<feature type="region of interest" description="Disordered" evidence="5">
    <location>
        <begin position="173"/>
        <end position="234"/>
    </location>
</feature>
<dbReference type="PANTHER" id="PTHR12601">
    <property type="entry name" value="EUKARYOTIC TRANSLATION INITIATION FACTOR 3 SUBUNIT EIF-3"/>
    <property type="match status" value="1"/>
</dbReference>